<dbReference type="InterPro" id="IPR036457">
    <property type="entry name" value="PPM-type-like_dom_sf"/>
</dbReference>
<name>A0A9W7ELY3_9STRA</name>
<dbReference type="SMART" id="SM00332">
    <property type="entry name" value="PP2Cc"/>
    <property type="match status" value="1"/>
</dbReference>
<dbReference type="Pfam" id="PF00481">
    <property type="entry name" value="PP2C"/>
    <property type="match status" value="1"/>
</dbReference>
<feature type="domain" description="PPM-type phosphatase" evidence="1">
    <location>
        <begin position="199"/>
        <end position="497"/>
    </location>
</feature>
<dbReference type="AlphaFoldDB" id="A0A9W7ELY3"/>
<comment type="caution">
    <text evidence="2">The sequence shown here is derived from an EMBL/GenBank/DDBJ whole genome shotgun (WGS) entry which is preliminary data.</text>
</comment>
<proteinExistence type="predicted"/>
<dbReference type="CDD" id="cd00143">
    <property type="entry name" value="PP2Cc"/>
    <property type="match status" value="1"/>
</dbReference>
<dbReference type="InterPro" id="IPR015655">
    <property type="entry name" value="PP2C"/>
</dbReference>
<dbReference type="Gene3D" id="3.60.40.10">
    <property type="entry name" value="PPM-type phosphatase domain"/>
    <property type="match status" value="1"/>
</dbReference>
<dbReference type="SUPFAM" id="SSF81606">
    <property type="entry name" value="PP2C-like"/>
    <property type="match status" value="1"/>
</dbReference>
<dbReference type="Proteomes" id="UP001162640">
    <property type="component" value="Unassembled WGS sequence"/>
</dbReference>
<reference evidence="3" key="1">
    <citation type="journal article" date="2023" name="Commun. Biol.">
        <title>Genome analysis of Parmales, the sister group of diatoms, reveals the evolutionary specialization of diatoms from phago-mixotrophs to photoautotrophs.</title>
        <authorList>
            <person name="Ban H."/>
            <person name="Sato S."/>
            <person name="Yoshikawa S."/>
            <person name="Yamada K."/>
            <person name="Nakamura Y."/>
            <person name="Ichinomiya M."/>
            <person name="Sato N."/>
            <person name="Blanc-Mathieu R."/>
            <person name="Endo H."/>
            <person name="Kuwata A."/>
            <person name="Ogata H."/>
        </authorList>
    </citation>
    <scope>NUCLEOTIDE SEQUENCE [LARGE SCALE GENOMIC DNA]</scope>
</reference>
<dbReference type="PROSITE" id="PS51746">
    <property type="entry name" value="PPM_2"/>
    <property type="match status" value="1"/>
</dbReference>
<gene>
    <name evidence="2" type="ORF">TL16_g09591</name>
</gene>
<accession>A0A9W7ELY3</accession>
<sequence>MGNGVSTSHLTSDQKGDVMRNMATALDEADQDAPPAMVVNQVKFAASTILNGFGVNVGGDSPTRKGTMSKARSASSGTMEELKSAAMSPKGGIKKLSSTIGTGNLEDDDMPDATTRLIRTLSLNYEEEESQITSAPSPLSRSNFRKRRLTYAKRGRRIAIQEMQEKNVFSAGEIGEDPNVQPPFPPSICGTYSCHGIEPAYDEVDRSDVVIAKINQDKGCVAYPYGLDRKQALFAALDGHGEMGEMVSGFAMHEIQARLENHPDFIPDVEKAFKEVFVEVDEALKEQKGIDAMYSGTTVVAVLMRGKQLYISNCGDSRAVMAKRNINGEVIAVNLSEDQNPNKPDEQARIEGAGGFVSPPPEPGLSARVWLDADFTQIGLAMARSIGDHAVSPVGVIAEPVVTEYTITDEDEFMIAASDGVWEFIESGKKIVASTIIHNSYLTQQHMSTEEAVAIIQRYIPEGANKACEVLIETAAQRWREYEGDYRDDITAVVVKVQEIFKAVNEEDAKIEADIATMWDGGGPGQD</sequence>
<protein>
    <recommendedName>
        <fullName evidence="1">PPM-type phosphatase domain-containing protein</fullName>
    </recommendedName>
</protein>
<evidence type="ECO:0000313" key="3">
    <source>
        <dbReference type="Proteomes" id="UP001162640"/>
    </source>
</evidence>
<dbReference type="InterPro" id="IPR001932">
    <property type="entry name" value="PPM-type_phosphatase-like_dom"/>
</dbReference>
<evidence type="ECO:0000313" key="2">
    <source>
        <dbReference type="EMBL" id="GMH83417.1"/>
    </source>
</evidence>
<dbReference type="GO" id="GO:0004722">
    <property type="term" value="F:protein serine/threonine phosphatase activity"/>
    <property type="evidence" value="ECO:0007669"/>
    <property type="project" value="InterPro"/>
</dbReference>
<dbReference type="PANTHER" id="PTHR47992">
    <property type="entry name" value="PROTEIN PHOSPHATASE"/>
    <property type="match status" value="1"/>
</dbReference>
<organism evidence="2 3">
    <name type="scientific">Triparma laevis f. inornata</name>
    <dbReference type="NCBI Taxonomy" id="1714386"/>
    <lineage>
        <taxon>Eukaryota</taxon>
        <taxon>Sar</taxon>
        <taxon>Stramenopiles</taxon>
        <taxon>Ochrophyta</taxon>
        <taxon>Bolidophyceae</taxon>
        <taxon>Parmales</taxon>
        <taxon>Triparmaceae</taxon>
        <taxon>Triparma</taxon>
    </lineage>
</organism>
<dbReference type="EMBL" id="BLQM01000328">
    <property type="protein sequence ID" value="GMH83417.1"/>
    <property type="molecule type" value="Genomic_DNA"/>
</dbReference>
<evidence type="ECO:0000259" key="1">
    <source>
        <dbReference type="PROSITE" id="PS51746"/>
    </source>
</evidence>